<feature type="domain" description="Flavodoxin-like" evidence="1">
    <location>
        <begin position="5"/>
        <end position="156"/>
    </location>
</feature>
<evidence type="ECO:0000313" key="3">
    <source>
        <dbReference type="Proteomes" id="UP000683246"/>
    </source>
</evidence>
<dbReference type="KEGG" id="vpy:HZI73_08930"/>
<dbReference type="InterPro" id="IPR029039">
    <property type="entry name" value="Flavoprotein-like_sf"/>
</dbReference>
<gene>
    <name evidence="2" type="ORF">HZI73_08930</name>
</gene>
<protein>
    <recommendedName>
        <fullName evidence="1">Flavodoxin-like domain-containing protein</fullName>
    </recommendedName>
</protein>
<name>A0A8J8MJ72_9FIRM</name>
<dbReference type="InterPro" id="IPR008254">
    <property type="entry name" value="Flavodoxin/NO_synth"/>
</dbReference>
<evidence type="ECO:0000259" key="1">
    <source>
        <dbReference type="Pfam" id="PF12641"/>
    </source>
</evidence>
<dbReference type="RefSeq" id="WP_212697902.1">
    <property type="nucleotide sequence ID" value="NZ_CP058649.1"/>
</dbReference>
<organism evidence="2 3">
    <name type="scientific">Vallitalea pronyensis</name>
    <dbReference type="NCBI Taxonomy" id="1348613"/>
    <lineage>
        <taxon>Bacteria</taxon>
        <taxon>Bacillati</taxon>
        <taxon>Bacillota</taxon>
        <taxon>Clostridia</taxon>
        <taxon>Lachnospirales</taxon>
        <taxon>Vallitaleaceae</taxon>
        <taxon>Vallitalea</taxon>
    </lineage>
</organism>
<dbReference type="AlphaFoldDB" id="A0A8J8MJ72"/>
<dbReference type="Pfam" id="PF12641">
    <property type="entry name" value="Flavodoxin_3"/>
    <property type="match status" value="1"/>
</dbReference>
<proteinExistence type="predicted"/>
<dbReference type="EMBL" id="CP058649">
    <property type="protein sequence ID" value="QUI22417.1"/>
    <property type="molecule type" value="Genomic_DNA"/>
</dbReference>
<dbReference type="SUPFAM" id="SSF52218">
    <property type="entry name" value="Flavoproteins"/>
    <property type="match status" value="1"/>
</dbReference>
<accession>A0A8J8MJ72</accession>
<evidence type="ECO:0000313" key="2">
    <source>
        <dbReference type="EMBL" id="QUI22417.1"/>
    </source>
</evidence>
<sequence>MNILFVYSSLSGNTKKLAYALKELCQRPSRIVSIEAYQDTEADVYVLCSWIDRAKPDEKSLAYVNKFQHKKVYLLATLGANPNSEHGDTCRQHMKDIYNKSDILGIDLVQGGVSYKVIHMFKQLPSDHPHAINEEKLQYYASIKDRPNESDIHTAYNKLKNKLETVTS</sequence>
<dbReference type="GO" id="GO:0010181">
    <property type="term" value="F:FMN binding"/>
    <property type="evidence" value="ECO:0007669"/>
    <property type="project" value="InterPro"/>
</dbReference>
<dbReference type="Proteomes" id="UP000683246">
    <property type="component" value="Chromosome"/>
</dbReference>
<dbReference type="GO" id="GO:0016651">
    <property type="term" value="F:oxidoreductase activity, acting on NAD(P)H"/>
    <property type="evidence" value="ECO:0007669"/>
    <property type="project" value="UniProtKB-ARBA"/>
</dbReference>
<reference evidence="2" key="1">
    <citation type="submission" date="2020-07" db="EMBL/GenBank/DDBJ databases">
        <title>Vallitalea pronyensis genome.</title>
        <authorList>
            <person name="Postec A."/>
        </authorList>
    </citation>
    <scope>NUCLEOTIDE SEQUENCE</scope>
    <source>
        <strain evidence="2">FatNI3</strain>
    </source>
</reference>
<keyword evidence="3" id="KW-1185">Reference proteome</keyword>